<dbReference type="EMBL" id="CASHSV030000001">
    <property type="protein sequence ID" value="CAJ2629011.1"/>
    <property type="molecule type" value="Genomic_DNA"/>
</dbReference>
<protein>
    <submittedName>
        <fullName evidence="1">Uncharacterized protein</fullName>
    </submittedName>
</protein>
<reference evidence="1" key="1">
    <citation type="submission" date="2023-10" db="EMBL/GenBank/DDBJ databases">
        <authorList>
            <person name="Rodriguez Cubillos JULIANA M."/>
            <person name="De Vega J."/>
        </authorList>
    </citation>
    <scope>NUCLEOTIDE SEQUENCE</scope>
</reference>
<evidence type="ECO:0000313" key="2">
    <source>
        <dbReference type="Proteomes" id="UP001177021"/>
    </source>
</evidence>
<keyword evidence="2" id="KW-1185">Reference proteome</keyword>
<proteinExistence type="predicted"/>
<name>A0ACB0IAG5_TRIPR</name>
<gene>
    <name evidence="1" type="ORF">MILVUS5_LOCUS1091</name>
</gene>
<evidence type="ECO:0000313" key="1">
    <source>
        <dbReference type="EMBL" id="CAJ2629011.1"/>
    </source>
</evidence>
<comment type="caution">
    <text evidence="1">The sequence shown here is derived from an EMBL/GenBank/DDBJ whole genome shotgun (WGS) entry which is preliminary data.</text>
</comment>
<dbReference type="Proteomes" id="UP001177021">
    <property type="component" value="Unassembled WGS sequence"/>
</dbReference>
<sequence length="234" mass="25255">MGRAILREKDVEFDIESGENTSEEDTSNDERDSMNGFPWSLNGVLNLDGSEKGKNGIESCSSSSNSCDVLVVGDCSLELLVDKGLEHVNGKQKIKFTNPRKPQKPPLPPKGPSLDAGDHKYMKELAELALRKRARIKKMKEVQKMKASKSSSSSTYTNLSAMVITIFFLLVIILHAKTLFAGIRSSSSTDIGLTASPETAVVAGKGLISVQFPTNFNTSGGDEPGSQFPSLQEG</sequence>
<organism evidence="1 2">
    <name type="scientific">Trifolium pratense</name>
    <name type="common">Red clover</name>
    <dbReference type="NCBI Taxonomy" id="57577"/>
    <lineage>
        <taxon>Eukaryota</taxon>
        <taxon>Viridiplantae</taxon>
        <taxon>Streptophyta</taxon>
        <taxon>Embryophyta</taxon>
        <taxon>Tracheophyta</taxon>
        <taxon>Spermatophyta</taxon>
        <taxon>Magnoliopsida</taxon>
        <taxon>eudicotyledons</taxon>
        <taxon>Gunneridae</taxon>
        <taxon>Pentapetalae</taxon>
        <taxon>rosids</taxon>
        <taxon>fabids</taxon>
        <taxon>Fabales</taxon>
        <taxon>Fabaceae</taxon>
        <taxon>Papilionoideae</taxon>
        <taxon>50 kb inversion clade</taxon>
        <taxon>NPAAA clade</taxon>
        <taxon>Hologalegina</taxon>
        <taxon>IRL clade</taxon>
        <taxon>Trifolieae</taxon>
        <taxon>Trifolium</taxon>
    </lineage>
</organism>
<accession>A0ACB0IAG5</accession>